<dbReference type="AlphaFoldDB" id="A0A2G9SCA9"/>
<evidence type="ECO:0000256" key="1">
    <source>
        <dbReference type="SAM" id="MobiDB-lite"/>
    </source>
</evidence>
<gene>
    <name evidence="2" type="ORF">AB205_0154240</name>
</gene>
<keyword evidence="3" id="KW-1185">Reference proteome</keyword>
<dbReference type="Proteomes" id="UP000228934">
    <property type="component" value="Unassembled WGS sequence"/>
</dbReference>
<evidence type="ECO:0000313" key="2">
    <source>
        <dbReference type="EMBL" id="PIO37767.1"/>
    </source>
</evidence>
<evidence type="ECO:0000313" key="3">
    <source>
        <dbReference type="Proteomes" id="UP000228934"/>
    </source>
</evidence>
<name>A0A2G9SCA9_AQUCT</name>
<sequence length="110" mass="12653">MSSWEEDSGSYKLNMKFNKPLQPSSTVPDQKMRDNDMRLLLSNGRIIRDERQQFTDRSLYTADSDDEDDRARLRKAKNIKAEKPCSSSEAEGTGEAQKPLNSRSCKAWYT</sequence>
<dbReference type="EMBL" id="KV924843">
    <property type="protein sequence ID" value="PIO37767.1"/>
    <property type="molecule type" value="Genomic_DNA"/>
</dbReference>
<feature type="region of interest" description="Disordered" evidence="1">
    <location>
        <begin position="78"/>
        <end position="110"/>
    </location>
</feature>
<dbReference type="OrthoDB" id="5876800at2759"/>
<protein>
    <submittedName>
        <fullName evidence="2">Uncharacterized protein</fullName>
    </submittedName>
</protein>
<reference evidence="3" key="1">
    <citation type="journal article" date="2017" name="Nat. Commun.">
        <title>The North American bullfrog draft genome provides insight into hormonal regulation of long noncoding RNA.</title>
        <authorList>
            <person name="Hammond S.A."/>
            <person name="Warren R.L."/>
            <person name="Vandervalk B.P."/>
            <person name="Kucuk E."/>
            <person name="Khan H."/>
            <person name="Gibb E.A."/>
            <person name="Pandoh P."/>
            <person name="Kirk H."/>
            <person name="Zhao Y."/>
            <person name="Jones M."/>
            <person name="Mungall A.J."/>
            <person name="Coope R."/>
            <person name="Pleasance S."/>
            <person name="Moore R.A."/>
            <person name="Holt R.A."/>
            <person name="Round J.M."/>
            <person name="Ohora S."/>
            <person name="Walle B.V."/>
            <person name="Veldhoen N."/>
            <person name="Helbing C.C."/>
            <person name="Birol I."/>
        </authorList>
    </citation>
    <scope>NUCLEOTIDE SEQUENCE [LARGE SCALE GENOMIC DNA]</scope>
</reference>
<feature type="region of interest" description="Disordered" evidence="1">
    <location>
        <begin position="1"/>
        <end position="33"/>
    </location>
</feature>
<organism evidence="2 3">
    <name type="scientific">Aquarana catesbeiana</name>
    <name type="common">American bullfrog</name>
    <name type="synonym">Rana catesbeiana</name>
    <dbReference type="NCBI Taxonomy" id="8400"/>
    <lineage>
        <taxon>Eukaryota</taxon>
        <taxon>Metazoa</taxon>
        <taxon>Chordata</taxon>
        <taxon>Craniata</taxon>
        <taxon>Vertebrata</taxon>
        <taxon>Euteleostomi</taxon>
        <taxon>Amphibia</taxon>
        <taxon>Batrachia</taxon>
        <taxon>Anura</taxon>
        <taxon>Neobatrachia</taxon>
        <taxon>Ranoidea</taxon>
        <taxon>Ranidae</taxon>
        <taxon>Aquarana</taxon>
    </lineage>
</organism>
<accession>A0A2G9SCA9</accession>
<proteinExistence type="predicted"/>